<dbReference type="RefSeq" id="WP_201158100.1">
    <property type="nucleotide sequence ID" value="NZ_NHSD01000299.1"/>
</dbReference>
<reference evidence="3" key="1">
    <citation type="submission" date="2017-05" db="EMBL/GenBank/DDBJ databases">
        <authorList>
            <person name="Imhoff J.F."/>
            <person name="Rahn T."/>
            <person name="Kuenzel S."/>
            <person name="Neulinger S.C."/>
        </authorList>
    </citation>
    <scope>NUCLEOTIDE SEQUENCE</scope>
    <source>
        <strain evidence="3">LMG 28126</strain>
    </source>
</reference>
<keyword evidence="4" id="KW-1185">Reference proteome</keyword>
<organism evidence="3 4">
    <name type="scientific">Rhodobaculum claviforme</name>
    <dbReference type="NCBI Taxonomy" id="1549854"/>
    <lineage>
        <taxon>Bacteria</taxon>
        <taxon>Pseudomonadati</taxon>
        <taxon>Pseudomonadota</taxon>
        <taxon>Alphaproteobacteria</taxon>
        <taxon>Rhodobacterales</taxon>
        <taxon>Paracoccaceae</taxon>
        <taxon>Rhodobaculum</taxon>
    </lineage>
</organism>
<comment type="caution">
    <text evidence="3">The sequence shown here is derived from an EMBL/GenBank/DDBJ whole genome shotgun (WGS) entry which is preliminary data.</text>
</comment>
<dbReference type="InterPro" id="IPR000639">
    <property type="entry name" value="Epox_hydrolase-like"/>
</dbReference>
<dbReference type="GO" id="GO:0016787">
    <property type="term" value="F:hydrolase activity"/>
    <property type="evidence" value="ECO:0007669"/>
    <property type="project" value="UniProtKB-KW"/>
</dbReference>
<protein>
    <submittedName>
        <fullName evidence="3">Alpha/beta hydrolase</fullName>
    </submittedName>
</protein>
<name>A0A934TN78_9RHOB</name>
<dbReference type="InterPro" id="IPR000073">
    <property type="entry name" value="AB_hydrolase_1"/>
</dbReference>
<dbReference type="Proteomes" id="UP000706333">
    <property type="component" value="Unassembled WGS sequence"/>
</dbReference>
<feature type="domain" description="AB hydrolase-1" evidence="2">
    <location>
        <begin position="28"/>
        <end position="130"/>
    </location>
</feature>
<evidence type="ECO:0000259" key="2">
    <source>
        <dbReference type="Pfam" id="PF00561"/>
    </source>
</evidence>
<accession>A0A934TN78</accession>
<dbReference type="PRINTS" id="PR00412">
    <property type="entry name" value="EPOXHYDRLASE"/>
</dbReference>
<evidence type="ECO:0000313" key="4">
    <source>
        <dbReference type="Proteomes" id="UP000706333"/>
    </source>
</evidence>
<evidence type="ECO:0000313" key="3">
    <source>
        <dbReference type="EMBL" id="MBK5928347.1"/>
    </source>
</evidence>
<reference evidence="3" key="2">
    <citation type="journal article" date="2020" name="Microorganisms">
        <title>Osmotic Adaptation and Compatible Solute Biosynthesis of Phototrophic Bacteria as Revealed from Genome Analyses.</title>
        <authorList>
            <person name="Imhoff J.F."/>
            <person name="Rahn T."/>
            <person name="Kunzel S."/>
            <person name="Keller A."/>
            <person name="Neulinger S.C."/>
        </authorList>
    </citation>
    <scope>NUCLEOTIDE SEQUENCE</scope>
    <source>
        <strain evidence="3">LMG 28126</strain>
    </source>
</reference>
<keyword evidence="1 3" id="KW-0378">Hydrolase</keyword>
<dbReference type="Pfam" id="PF00561">
    <property type="entry name" value="Abhydrolase_1"/>
    <property type="match status" value="1"/>
</dbReference>
<dbReference type="PANTHER" id="PTHR43329">
    <property type="entry name" value="EPOXIDE HYDROLASE"/>
    <property type="match status" value="1"/>
</dbReference>
<dbReference type="SUPFAM" id="SSF53474">
    <property type="entry name" value="alpha/beta-Hydrolases"/>
    <property type="match status" value="1"/>
</dbReference>
<dbReference type="EMBL" id="NHSD01000299">
    <property type="protein sequence ID" value="MBK5928347.1"/>
    <property type="molecule type" value="Genomic_DNA"/>
</dbReference>
<dbReference type="AlphaFoldDB" id="A0A934TN78"/>
<dbReference type="Gene3D" id="3.40.50.1820">
    <property type="entry name" value="alpha/beta hydrolase"/>
    <property type="match status" value="1"/>
</dbReference>
<evidence type="ECO:0000256" key="1">
    <source>
        <dbReference type="ARBA" id="ARBA00022801"/>
    </source>
</evidence>
<sequence length="296" mass="31879">MSLPGFVSRQVACGAVRLSVHEAGRGDPVVLLHGFPQTHMTWHRVAPALAERFRVIVPDLRGYGASDAPADDAGHTVYSKREMAADVVGLLDALGIGRAAVVGHDRGARVAYRLALDHPDRVRRLGIIEVVPTGDFWAAWHADLALRAWHWTFLAQPAPMPERLIGGDAVAWLDGLLASWTGDGTLDAFSPAALAAYRAQIRDPARLAAMCADYRAGATTDRRLDEDDRAAGRQITAPLRFLWAEGGFPARTGDPLGLWRAWAPQVTGNACVAGHFVMEENPAAVLASFVPFLTEG</sequence>
<dbReference type="InterPro" id="IPR029058">
    <property type="entry name" value="AB_hydrolase_fold"/>
</dbReference>
<dbReference type="PRINTS" id="PR00111">
    <property type="entry name" value="ABHYDROLASE"/>
</dbReference>
<proteinExistence type="predicted"/>
<gene>
    <name evidence="3" type="ORF">CCR87_13555</name>
</gene>